<dbReference type="SUPFAM" id="SSF68906">
    <property type="entry name" value="SAP domain"/>
    <property type="match status" value="1"/>
</dbReference>
<dbReference type="InParanoid" id="A0A0G4EWM8"/>
<dbReference type="Gene3D" id="1.10.720.30">
    <property type="entry name" value="SAP domain"/>
    <property type="match status" value="1"/>
</dbReference>
<feature type="compositionally biased region" description="Basic and acidic residues" evidence="3">
    <location>
        <begin position="119"/>
        <end position="130"/>
    </location>
</feature>
<dbReference type="Gene3D" id="1.10.150.130">
    <property type="match status" value="1"/>
</dbReference>
<feature type="domain" description="Core-binding (CB)" evidence="6">
    <location>
        <begin position="281"/>
        <end position="355"/>
    </location>
</feature>
<dbReference type="SMART" id="SM00513">
    <property type="entry name" value="SAP"/>
    <property type="match status" value="2"/>
</dbReference>
<dbReference type="OrthoDB" id="371585at2759"/>
<dbReference type="InterPro" id="IPR010998">
    <property type="entry name" value="Integrase_recombinase_N"/>
</dbReference>
<dbReference type="Gene3D" id="1.10.443.10">
    <property type="entry name" value="Intergrase catalytic core"/>
    <property type="match status" value="1"/>
</dbReference>
<keyword evidence="8" id="KW-1185">Reference proteome</keyword>
<dbReference type="InterPro" id="IPR002104">
    <property type="entry name" value="Integrase_catalytic"/>
</dbReference>
<dbReference type="PANTHER" id="PTHR30349:SF41">
    <property type="entry name" value="INTEGRASE_RECOMBINASE PROTEIN MJ0367-RELATED"/>
    <property type="match status" value="1"/>
</dbReference>
<organism evidence="7 8">
    <name type="scientific">Vitrella brassicaformis (strain CCMP3155)</name>
    <dbReference type="NCBI Taxonomy" id="1169540"/>
    <lineage>
        <taxon>Eukaryota</taxon>
        <taxon>Sar</taxon>
        <taxon>Alveolata</taxon>
        <taxon>Colpodellida</taxon>
        <taxon>Vitrellaceae</taxon>
        <taxon>Vitrella</taxon>
    </lineage>
</organism>
<accession>A0A0G4EWM8</accession>
<evidence type="ECO:0000313" key="8">
    <source>
        <dbReference type="Proteomes" id="UP000041254"/>
    </source>
</evidence>
<evidence type="ECO:0000259" key="5">
    <source>
        <dbReference type="PROSITE" id="PS51898"/>
    </source>
</evidence>
<dbReference type="GO" id="GO:0006310">
    <property type="term" value="P:DNA recombination"/>
    <property type="evidence" value="ECO:0007669"/>
    <property type="project" value="UniProtKB-KW"/>
</dbReference>
<dbReference type="CDD" id="cd00397">
    <property type="entry name" value="DNA_BRE_C"/>
    <property type="match status" value="1"/>
</dbReference>
<dbReference type="GO" id="GO:0003677">
    <property type="term" value="F:DNA binding"/>
    <property type="evidence" value="ECO:0007669"/>
    <property type="project" value="UniProtKB-KW"/>
</dbReference>
<dbReference type="InterPro" id="IPR011010">
    <property type="entry name" value="DNA_brk_join_enz"/>
</dbReference>
<dbReference type="InterPro" id="IPR036361">
    <property type="entry name" value="SAP_dom_sf"/>
</dbReference>
<dbReference type="GO" id="GO:0015074">
    <property type="term" value="P:DNA integration"/>
    <property type="evidence" value="ECO:0007669"/>
    <property type="project" value="InterPro"/>
</dbReference>
<dbReference type="PROSITE" id="PS51900">
    <property type="entry name" value="CB"/>
    <property type="match status" value="1"/>
</dbReference>
<dbReference type="PROSITE" id="PS50800">
    <property type="entry name" value="SAP"/>
    <property type="match status" value="1"/>
</dbReference>
<dbReference type="InterPro" id="IPR013762">
    <property type="entry name" value="Integrase-like_cat_sf"/>
</dbReference>
<dbReference type="InterPro" id="IPR050090">
    <property type="entry name" value="Tyrosine_recombinase_XerCD"/>
</dbReference>
<proteinExistence type="predicted"/>
<dbReference type="PhylomeDB" id="A0A0G4EWM8"/>
<dbReference type="Pfam" id="PF13240">
    <property type="entry name" value="Zn_Ribbon_1"/>
    <property type="match status" value="1"/>
</dbReference>
<dbReference type="PROSITE" id="PS51898">
    <property type="entry name" value="TYR_RECOMBINASE"/>
    <property type="match status" value="1"/>
</dbReference>
<evidence type="ECO:0000256" key="1">
    <source>
        <dbReference type="ARBA" id="ARBA00023125"/>
    </source>
</evidence>
<protein>
    <recommendedName>
        <fullName evidence="9">SAP domain-containing protein</fullName>
    </recommendedName>
</protein>
<keyword evidence="1" id="KW-0238">DNA-binding</keyword>
<gene>
    <name evidence="7" type="ORF">Vbra_13847</name>
</gene>
<dbReference type="AlphaFoldDB" id="A0A0G4EWM8"/>
<dbReference type="Pfam" id="PF00589">
    <property type="entry name" value="Phage_integrase"/>
    <property type="match status" value="1"/>
</dbReference>
<evidence type="ECO:0000256" key="3">
    <source>
        <dbReference type="SAM" id="MobiDB-lite"/>
    </source>
</evidence>
<feature type="domain" description="Tyr recombinase" evidence="5">
    <location>
        <begin position="377"/>
        <end position="570"/>
    </location>
</feature>
<dbReference type="VEuPathDB" id="CryptoDB:Vbra_13847"/>
<keyword evidence="2" id="KW-0233">DNA recombination</keyword>
<dbReference type="InterPro" id="IPR044068">
    <property type="entry name" value="CB"/>
</dbReference>
<sequence>MRLPTVFLLPSSLSHDERAATTHLHAYAATAVKRPSVSFGKRGTSGSKDVMDHPTPLPIPSMPPITTTMSDQYGPFDRPSLEGMKVTQLRDICRTLCVSAKGRKDELIDRLVLYNDRTANGDRHTQHQGDPESDDSAAGASAVGADHHSGAHHRHTRASLEKLTVVELKSICREMDRYVSKHMRKADIIHTILTDHTDTDGHRHPRRPDTAIRQTEMARQRAEHLAAAPLYPQEEDAGAAKTNKGFCPSCGASLPKKARFCPECGFKIDERPETLKDFVTKTFLPVRAEEVGAHTIRVEKGFWTHILKHLGSVPLTDLTPKHWEDYLRLLKERGCSARTLSLHQAAYQAALKYGVYSGRVAKMPPFRVIKGSTRRTRPIIPFTADEVRRLLDACSSPMYRALFGLGAGLGLRPSELVQVRWEDVDMDRATLRVRGSKTSTSGATIPLTPIALREMKQWWELEKRPRTGRCFYQRVFEDQMKTQPLQKEIRCFKLALENTARRAGVDVTEDGRTRRVFPYILRHSFATLSATFNPPVPLAVAQAVMRHTSSKMLLETYAKAGALVIRDGLQNFNV</sequence>
<dbReference type="Proteomes" id="UP000041254">
    <property type="component" value="Unassembled WGS sequence"/>
</dbReference>
<reference evidence="7 8" key="1">
    <citation type="submission" date="2014-11" db="EMBL/GenBank/DDBJ databases">
        <authorList>
            <person name="Zhu J."/>
            <person name="Qi W."/>
            <person name="Song R."/>
        </authorList>
    </citation>
    <scope>NUCLEOTIDE SEQUENCE [LARGE SCALE GENOMIC DNA]</scope>
</reference>
<evidence type="ECO:0000259" key="6">
    <source>
        <dbReference type="PROSITE" id="PS51900"/>
    </source>
</evidence>
<evidence type="ECO:0008006" key="9">
    <source>
        <dbReference type="Google" id="ProtNLM"/>
    </source>
</evidence>
<name>A0A0G4EWM8_VITBC</name>
<evidence type="ECO:0000259" key="4">
    <source>
        <dbReference type="PROSITE" id="PS50800"/>
    </source>
</evidence>
<evidence type="ECO:0000313" key="7">
    <source>
        <dbReference type="EMBL" id="CEM03382.1"/>
    </source>
</evidence>
<dbReference type="Pfam" id="PF02037">
    <property type="entry name" value="SAP"/>
    <property type="match status" value="1"/>
</dbReference>
<feature type="domain" description="SAP" evidence="4">
    <location>
        <begin position="81"/>
        <end position="115"/>
    </location>
</feature>
<dbReference type="SUPFAM" id="SSF56349">
    <property type="entry name" value="DNA breaking-rejoining enzymes"/>
    <property type="match status" value="1"/>
</dbReference>
<dbReference type="PANTHER" id="PTHR30349">
    <property type="entry name" value="PHAGE INTEGRASE-RELATED"/>
    <property type="match status" value="1"/>
</dbReference>
<dbReference type="InterPro" id="IPR026870">
    <property type="entry name" value="Zinc_ribbon_dom"/>
</dbReference>
<dbReference type="InterPro" id="IPR003034">
    <property type="entry name" value="SAP_dom"/>
</dbReference>
<feature type="region of interest" description="Disordered" evidence="3">
    <location>
        <begin position="38"/>
        <end position="64"/>
    </location>
</feature>
<feature type="region of interest" description="Disordered" evidence="3">
    <location>
        <begin position="119"/>
        <end position="157"/>
    </location>
</feature>
<evidence type="ECO:0000256" key="2">
    <source>
        <dbReference type="ARBA" id="ARBA00023172"/>
    </source>
</evidence>
<dbReference type="EMBL" id="CDMY01000339">
    <property type="protein sequence ID" value="CEM03382.1"/>
    <property type="molecule type" value="Genomic_DNA"/>
</dbReference>